<feature type="compositionally biased region" description="Low complexity" evidence="16">
    <location>
        <begin position="12"/>
        <end position="22"/>
    </location>
</feature>
<keyword evidence="9 15" id="KW-0779">Telomere</keyword>
<keyword evidence="11 15" id="KW-0539">Nucleus</keyword>
<evidence type="ECO:0000256" key="4">
    <source>
        <dbReference type="ARBA" id="ARBA00022454"/>
    </source>
</evidence>
<dbReference type="Gene3D" id="1.10.357.90">
    <property type="match status" value="1"/>
</dbReference>
<keyword evidence="10 15" id="KW-0695">RNA-directed DNA polymerase</keyword>
<feature type="compositionally biased region" description="Basic and acidic residues" evidence="16">
    <location>
        <begin position="589"/>
        <end position="603"/>
    </location>
</feature>
<dbReference type="PROSITE" id="PS50878">
    <property type="entry name" value="RT_POL"/>
    <property type="match status" value="1"/>
</dbReference>
<feature type="compositionally biased region" description="Polar residues" evidence="16">
    <location>
        <begin position="279"/>
        <end position="289"/>
    </location>
</feature>
<keyword evidence="5 15" id="KW-0808">Transferase</keyword>
<dbReference type="Pfam" id="PF00078">
    <property type="entry name" value="RVT_1"/>
    <property type="match status" value="1"/>
</dbReference>
<dbReference type="GO" id="GO:0070034">
    <property type="term" value="F:telomerase RNA binding"/>
    <property type="evidence" value="ECO:0007669"/>
    <property type="project" value="TreeGrafter"/>
</dbReference>
<dbReference type="Gene3D" id="1.10.132.70">
    <property type="match status" value="1"/>
</dbReference>
<evidence type="ECO:0000259" key="17">
    <source>
        <dbReference type="PROSITE" id="PS50878"/>
    </source>
</evidence>
<dbReference type="Pfam" id="PF12009">
    <property type="entry name" value="Telomerase_RBD"/>
    <property type="match status" value="1"/>
</dbReference>
<feature type="region of interest" description="Disordered" evidence="16">
    <location>
        <begin position="589"/>
        <end position="619"/>
    </location>
</feature>
<sequence length="1265" mass="142925">MEEGRREGEGRGAAAAPGAAAAGDGGAGGTGSTGGPGGGRPHRNMAGAEPFGAVLGALRGCYAQVAPLETFVRGLGESGAEEAEVVRDSDAASYGTFVSQCVVCVPHGARDIPRPFSLEQLSSQSEVISRVMQRLCGKKKKNILTYGYSLLDENSSHFQIMPLSNVYSYLPNTATETMRISGLWETLLSRIGDDVMMYLLEHCAIFMLVPPSNCYQVCGQPIYELISQNVESAPEFVKQRLSKHKRSSLLKYMQKRLTFHRQYLSKSRQSKRRQRLEANVSSVRNKTSNNIQSLGSAALEKQSSSNAGLSATAPSLKRKLAREQLEVTAKRARLEEKEREEQACNTAPNVNQSIPKRYGTGCVASRSVSLTKEKNISQRIHNSHHGKKSVAGKSSFLQGAESNRHLKPSIEMQAGSSRKGVETRRPIPRLDWVPIEPAESSSSGHKKQEGPLAHLAEEVPNRVLPSTIYIDRKFLYSRRYWGERFPKSFLLNRLKGSQAGVKRLIETIFLSQNPFGQKRNQGLPQKKRRKKKLPKRFWRMRSIFQQLLKNHGKFPYVAFLRQNCPLRISDTILGKAKLLSRAPLPGQAEARKQAEQLGKEPAEHVASSRCESGHTNLPSSVRAPLAASACGEPGGEEQIPAEASDSVLRELLKEHCSHFQVYLFVRECVERVIPAELWGSNHNKRRFFKNVKAFISMGKYAKLSLQVLMWKMRVNDCMWLRLAKGNHFVPASEHLYREEILAKFLYWLMDTYVVQLLRSFFYVTETMFQKNMLFYYRKCIWGKLQDIGIRKHFSKVKLRPLTAEEMEAIHQKKYLPMASKLRFIPKVTGLRPIVRMSGVVEAQTLSKESRAKKADVSRAFDSIPHDKLKKTVYCIRRYAVVMITGSGKTRKLYKRHVSTFKDFMPDMKQFVSRLHESTSLRDAIVVEQSLTFNETSASLFNFFLQMLNNNILEIERSYYLQCSGIPQGSLLSTLLCSLCYGDMENKLFSGVQKDGVLIRLIDDFLLVTPHLTHARTFLRTLAMGIPEYGFLINPKKTVVNFSADDIPECSEFKQLPNCRLIPWCGLLLDTQTLEVYCDYSSYSCTSIRSSLSFNSNRTAGKNMKHKLLAVLKLKCHGLFLDLQINSLKTVFINVYKICLLQAYRFHACVIQLPFNQKVRNNPDFFLRVIAENASCCYSMLKAKNPGFTLGNRGASGMFPSEAAEWLCYHAFTVKLSNHKVVYKCLLKPLKFCMMQLFRKIPKDTKALLKTVTEPSICKDFKSILD</sequence>
<reference evidence="18" key="2">
    <citation type="submission" date="2025-08" db="UniProtKB">
        <authorList>
            <consortium name="Ensembl"/>
        </authorList>
    </citation>
    <scope>IDENTIFICATION</scope>
</reference>
<feature type="domain" description="Reverse transcriptase" evidence="17">
    <location>
        <begin position="770"/>
        <end position="1068"/>
    </location>
</feature>
<dbReference type="CDD" id="cd01648">
    <property type="entry name" value="TERT"/>
    <property type="match status" value="1"/>
</dbReference>
<dbReference type="Gene3D" id="3.30.70.2630">
    <property type="match status" value="1"/>
</dbReference>
<comment type="catalytic activity">
    <reaction evidence="14 15">
        <text>DNA(n) + a 2'-deoxyribonucleoside 5'-triphosphate = DNA(n+1) + diphosphate</text>
        <dbReference type="Rhea" id="RHEA:22508"/>
        <dbReference type="Rhea" id="RHEA-COMP:17339"/>
        <dbReference type="Rhea" id="RHEA-COMP:17340"/>
        <dbReference type="ChEBI" id="CHEBI:33019"/>
        <dbReference type="ChEBI" id="CHEBI:61560"/>
        <dbReference type="ChEBI" id="CHEBI:173112"/>
        <dbReference type="EC" id="2.7.7.49"/>
    </reaction>
</comment>
<dbReference type="GO" id="GO:0000333">
    <property type="term" value="C:telomerase catalytic core complex"/>
    <property type="evidence" value="ECO:0007669"/>
    <property type="project" value="TreeGrafter"/>
</dbReference>
<keyword evidence="7 15" id="KW-0479">Metal-binding</keyword>
<keyword evidence="4 15" id="KW-0158">Chromosome</keyword>
<keyword evidence="12" id="KW-0687">Ribonucleoprotein</keyword>
<proteinExistence type="inferred from homology"/>
<dbReference type="Proteomes" id="UP000694400">
    <property type="component" value="Chromosome 2"/>
</dbReference>
<dbReference type="FunFam" id="3.30.70.2630:FF:000001">
    <property type="entry name" value="Telomerase reverse transcriptase"/>
    <property type="match status" value="1"/>
</dbReference>
<comment type="similarity">
    <text evidence="1 15">Belongs to the reverse transcriptase family. Telomerase subfamily.</text>
</comment>
<evidence type="ECO:0000313" key="18">
    <source>
        <dbReference type="Ensembl" id="ENSAPLP00020000365.1"/>
    </source>
</evidence>
<dbReference type="GO" id="GO:0046872">
    <property type="term" value="F:metal ion binding"/>
    <property type="evidence" value="ECO:0007669"/>
    <property type="project" value="UniProtKB-KW"/>
</dbReference>
<dbReference type="Pfam" id="PF21399">
    <property type="entry name" value="TERT_C"/>
    <property type="match status" value="1"/>
</dbReference>
<dbReference type="InterPro" id="IPR021891">
    <property type="entry name" value="Telomerase_RBD"/>
</dbReference>
<dbReference type="InterPro" id="IPR000477">
    <property type="entry name" value="RT_dom"/>
</dbReference>
<keyword evidence="8 15" id="KW-0460">Magnesium</keyword>
<dbReference type="SMART" id="SM00975">
    <property type="entry name" value="Telomerase_RBD"/>
    <property type="match status" value="1"/>
</dbReference>
<accession>A0A8B9SGB8</accession>
<feature type="region of interest" description="Disordered" evidence="16">
    <location>
        <begin position="264"/>
        <end position="289"/>
    </location>
</feature>
<dbReference type="GO" id="GO:0007004">
    <property type="term" value="P:telomere maintenance via telomerase"/>
    <property type="evidence" value="ECO:0007669"/>
    <property type="project" value="TreeGrafter"/>
</dbReference>
<dbReference type="InterPro" id="IPR043502">
    <property type="entry name" value="DNA/RNA_pol_sf"/>
</dbReference>
<dbReference type="GO" id="GO:0000781">
    <property type="term" value="C:chromosome, telomeric region"/>
    <property type="evidence" value="ECO:0007669"/>
    <property type="project" value="UniProtKB-SubCell"/>
</dbReference>
<evidence type="ECO:0000256" key="3">
    <source>
        <dbReference type="ARBA" id="ARBA00016182"/>
    </source>
</evidence>
<dbReference type="Pfam" id="PF11474">
    <property type="entry name" value="TEN_TERT"/>
    <property type="match status" value="1"/>
</dbReference>
<dbReference type="PANTHER" id="PTHR12066:SF0">
    <property type="entry name" value="TELOMERASE REVERSE TRANSCRIPTASE"/>
    <property type="match status" value="1"/>
</dbReference>
<feature type="compositionally biased region" description="Polar residues" evidence="16">
    <location>
        <begin position="609"/>
        <end position="619"/>
    </location>
</feature>
<dbReference type="Ensembl" id="ENSAPLT00020000382.1">
    <property type="protein sequence ID" value="ENSAPLP00020000365.1"/>
    <property type="gene ID" value="ENSAPLG00020000239.1"/>
</dbReference>
<comment type="function">
    <text evidence="15">Telomerase is a ribonucleoprotein enzyme essential for the replication of chromosome termini in most eukaryotes. It elongates telomeres. It is a reverse transcriptase that adds simple sequence repeats to chromosome ends by copying a template sequence within the RNA component of the enzyme.</text>
</comment>
<evidence type="ECO:0000256" key="8">
    <source>
        <dbReference type="ARBA" id="ARBA00022842"/>
    </source>
</evidence>
<dbReference type="AlphaFoldDB" id="A0A8B9SGB8"/>
<feature type="region of interest" description="Disordered" evidence="16">
    <location>
        <begin position="1"/>
        <end position="45"/>
    </location>
</feature>
<dbReference type="InterPro" id="IPR003545">
    <property type="entry name" value="Telomerase_RT"/>
</dbReference>
<evidence type="ECO:0000313" key="19">
    <source>
        <dbReference type="Proteomes" id="UP000694400"/>
    </source>
</evidence>
<evidence type="ECO:0000256" key="16">
    <source>
        <dbReference type="SAM" id="MobiDB-lite"/>
    </source>
</evidence>
<evidence type="ECO:0000256" key="12">
    <source>
        <dbReference type="ARBA" id="ARBA00023274"/>
    </source>
</evidence>
<evidence type="ECO:0000256" key="14">
    <source>
        <dbReference type="ARBA" id="ARBA00048173"/>
    </source>
</evidence>
<keyword evidence="6 15" id="KW-0548">Nucleotidyltransferase</keyword>
<feature type="region of interest" description="Disordered" evidence="16">
    <location>
        <begin position="403"/>
        <end position="454"/>
    </location>
</feature>
<dbReference type="GO" id="GO:0003720">
    <property type="term" value="F:telomerase activity"/>
    <property type="evidence" value="ECO:0007669"/>
    <property type="project" value="InterPro"/>
</dbReference>
<evidence type="ECO:0000256" key="13">
    <source>
        <dbReference type="ARBA" id="ARBA00032044"/>
    </source>
</evidence>
<feature type="compositionally biased region" description="Gly residues" evidence="16">
    <location>
        <begin position="23"/>
        <end position="39"/>
    </location>
</feature>
<feature type="compositionally biased region" description="Basic and acidic residues" evidence="16">
    <location>
        <begin position="1"/>
        <end position="10"/>
    </location>
</feature>
<evidence type="ECO:0000256" key="15">
    <source>
        <dbReference type="RuleBase" id="RU365061"/>
    </source>
</evidence>
<evidence type="ECO:0000256" key="7">
    <source>
        <dbReference type="ARBA" id="ARBA00022723"/>
    </source>
</evidence>
<protein>
    <recommendedName>
        <fullName evidence="3 15">Telomerase reverse transcriptase</fullName>
        <ecNumber evidence="2 15">2.7.7.49</ecNumber>
    </recommendedName>
    <alternativeName>
        <fullName evidence="13 15">Telomerase catalytic subunit</fullName>
    </alternativeName>
</protein>
<reference evidence="18" key="3">
    <citation type="submission" date="2025-09" db="UniProtKB">
        <authorList>
            <consortium name="Ensembl"/>
        </authorList>
    </citation>
    <scope>IDENTIFICATION</scope>
</reference>
<evidence type="ECO:0000256" key="9">
    <source>
        <dbReference type="ARBA" id="ARBA00022895"/>
    </source>
</evidence>
<dbReference type="InterPro" id="IPR049915">
    <property type="entry name" value="TERT_TEN"/>
</dbReference>
<evidence type="ECO:0000256" key="10">
    <source>
        <dbReference type="ARBA" id="ARBA00022918"/>
    </source>
</evidence>
<dbReference type="PANTHER" id="PTHR12066">
    <property type="entry name" value="TELOMERASE REVERSE TRANSCRIPTASE"/>
    <property type="match status" value="1"/>
</dbReference>
<reference evidence="18" key="1">
    <citation type="submission" date="2019-08" db="EMBL/GenBank/DDBJ databases">
        <title>Three high-quality genomes provides insights into domestication of ducks.</title>
        <authorList>
            <person name="Hou Z.C."/>
            <person name="Zhu F."/>
            <person name="Yin Z.T."/>
            <person name="Zhang F."/>
        </authorList>
    </citation>
    <scope>NUCLEOTIDE SEQUENCE [LARGE SCALE GENOMIC DNA]</scope>
</reference>
<dbReference type="GO" id="GO:0042162">
    <property type="term" value="F:telomeric DNA binding"/>
    <property type="evidence" value="ECO:0007669"/>
    <property type="project" value="TreeGrafter"/>
</dbReference>
<name>A0A8B9SGB8_ANAPL</name>
<evidence type="ECO:0000256" key="6">
    <source>
        <dbReference type="ARBA" id="ARBA00022695"/>
    </source>
</evidence>
<evidence type="ECO:0000256" key="11">
    <source>
        <dbReference type="ARBA" id="ARBA00023242"/>
    </source>
</evidence>
<dbReference type="InterPro" id="IPR049139">
    <property type="entry name" value="TERT_C"/>
</dbReference>
<evidence type="ECO:0000256" key="2">
    <source>
        <dbReference type="ARBA" id="ARBA00012493"/>
    </source>
</evidence>
<evidence type="ECO:0000256" key="5">
    <source>
        <dbReference type="ARBA" id="ARBA00022679"/>
    </source>
</evidence>
<dbReference type="EC" id="2.7.7.49" evidence="2 15"/>
<evidence type="ECO:0000256" key="1">
    <source>
        <dbReference type="ARBA" id="ARBA00008001"/>
    </source>
</evidence>
<comment type="subcellular location">
    <subcellularLocation>
        <location evidence="15">Nucleus</location>
    </subcellularLocation>
    <subcellularLocation>
        <location evidence="15">Chromosome</location>
        <location evidence="15">Telomere</location>
    </subcellularLocation>
</comment>
<organism evidence="18 19">
    <name type="scientific">Anas platyrhynchos</name>
    <name type="common">Mallard</name>
    <name type="synonym">Anas boschas</name>
    <dbReference type="NCBI Taxonomy" id="8839"/>
    <lineage>
        <taxon>Eukaryota</taxon>
        <taxon>Metazoa</taxon>
        <taxon>Chordata</taxon>
        <taxon>Craniata</taxon>
        <taxon>Vertebrata</taxon>
        <taxon>Euteleostomi</taxon>
        <taxon>Archelosauria</taxon>
        <taxon>Archosauria</taxon>
        <taxon>Dinosauria</taxon>
        <taxon>Saurischia</taxon>
        <taxon>Theropoda</taxon>
        <taxon>Coelurosauria</taxon>
        <taxon>Aves</taxon>
        <taxon>Neognathae</taxon>
        <taxon>Galloanserae</taxon>
        <taxon>Anseriformes</taxon>
        <taxon>Anatidae</taxon>
        <taxon>Anatinae</taxon>
        <taxon>Anas</taxon>
    </lineage>
</organism>
<dbReference type="SUPFAM" id="SSF56672">
    <property type="entry name" value="DNA/RNA polymerases"/>
    <property type="match status" value="1"/>
</dbReference>
<dbReference type="FunFam" id="1.10.357.90:FF:000001">
    <property type="entry name" value="Telomerase reverse transcriptase"/>
    <property type="match status" value="1"/>
</dbReference>